<dbReference type="EMBL" id="OE840473">
    <property type="protein sequence ID" value="CAD7590791.1"/>
    <property type="molecule type" value="Genomic_DNA"/>
</dbReference>
<reference evidence="2" key="1">
    <citation type="submission" date="2020-11" db="EMBL/GenBank/DDBJ databases">
        <authorList>
            <person name="Tran Van P."/>
        </authorList>
    </citation>
    <scope>NUCLEOTIDE SEQUENCE</scope>
</reference>
<evidence type="ECO:0000256" key="1">
    <source>
        <dbReference type="SAM" id="MobiDB-lite"/>
    </source>
</evidence>
<feature type="region of interest" description="Disordered" evidence="1">
    <location>
        <begin position="1"/>
        <end position="36"/>
    </location>
</feature>
<sequence length="222" mass="24634">MGVAGISSATLHPSTRRTVESTAGAGTPRAPQETQTAPGACNWFLPGCLSPPSPAGYQWRPRTTHYKALRVEENSRLQQSPTLEGIWCLDNQFTRRDCKMIVIKEEKIQDIGTQKFNRKFPRSLRPLYGLSASHWRLGQLETCKHEAKKENIKLVKLLPLKHFWGEHCKGPNWRLSTWRECVRDTTAGGGSETCEGEAGGSRHAEGGEKVTAGSPRPSWAQG</sequence>
<organism evidence="2">
    <name type="scientific">Timema genevievae</name>
    <name type="common">Walking stick</name>
    <dbReference type="NCBI Taxonomy" id="629358"/>
    <lineage>
        <taxon>Eukaryota</taxon>
        <taxon>Metazoa</taxon>
        <taxon>Ecdysozoa</taxon>
        <taxon>Arthropoda</taxon>
        <taxon>Hexapoda</taxon>
        <taxon>Insecta</taxon>
        <taxon>Pterygota</taxon>
        <taxon>Neoptera</taxon>
        <taxon>Polyneoptera</taxon>
        <taxon>Phasmatodea</taxon>
        <taxon>Timematodea</taxon>
        <taxon>Timematoidea</taxon>
        <taxon>Timematidae</taxon>
        <taxon>Timema</taxon>
    </lineage>
</organism>
<gene>
    <name evidence="2" type="ORF">TGEB3V08_LOCUS4313</name>
</gene>
<dbReference type="AlphaFoldDB" id="A0A7R9PKV9"/>
<protein>
    <submittedName>
        <fullName evidence="2">Uncharacterized protein</fullName>
    </submittedName>
</protein>
<name>A0A7R9PKV9_TIMGE</name>
<proteinExistence type="predicted"/>
<evidence type="ECO:0000313" key="2">
    <source>
        <dbReference type="EMBL" id="CAD7590791.1"/>
    </source>
</evidence>
<accession>A0A7R9PKV9</accession>
<feature type="region of interest" description="Disordered" evidence="1">
    <location>
        <begin position="186"/>
        <end position="222"/>
    </location>
</feature>